<dbReference type="OrthoDB" id="192832at2759"/>
<dbReference type="CDD" id="cd02181">
    <property type="entry name" value="GH16_fungal_Lam16A_glucanase"/>
    <property type="match status" value="1"/>
</dbReference>
<dbReference type="AlphaFoldDB" id="A0A9P6D0S0"/>
<feature type="domain" description="GH16" evidence="2">
    <location>
        <begin position="37"/>
        <end position="278"/>
    </location>
</feature>
<dbReference type="Proteomes" id="UP000807469">
    <property type="component" value="Unassembled WGS sequence"/>
</dbReference>
<dbReference type="PANTHER" id="PTHR10963">
    <property type="entry name" value="GLYCOSYL HYDROLASE-RELATED"/>
    <property type="match status" value="1"/>
</dbReference>
<dbReference type="PROSITE" id="PS51762">
    <property type="entry name" value="GH16_2"/>
    <property type="match status" value="1"/>
</dbReference>
<keyword evidence="1" id="KW-0732">Signal</keyword>
<name>A0A9P6D0S0_9AGAR</name>
<dbReference type="InterPro" id="IPR050546">
    <property type="entry name" value="Glycosyl_Hydrlase_16"/>
</dbReference>
<keyword evidence="4" id="KW-1185">Reference proteome</keyword>
<gene>
    <name evidence="3" type="ORF">BDN70DRAFT_906215</name>
</gene>
<reference evidence="3" key="1">
    <citation type="submission" date="2020-11" db="EMBL/GenBank/DDBJ databases">
        <authorList>
            <consortium name="DOE Joint Genome Institute"/>
            <person name="Ahrendt S."/>
            <person name="Riley R."/>
            <person name="Andreopoulos W."/>
            <person name="Labutti K."/>
            <person name="Pangilinan J."/>
            <person name="Ruiz-Duenas F.J."/>
            <person name="Barrasa J.M."/>
            <person name="Sanchez-Garcia M."/>
            <person name="Camarero S."/>
            <person name="Miyauchi S."/>
            <person name="Serrano A."/>
            <person name="Linde D."/>
            <person name="Babiker R."/>
            <person name="Drula E."/>
            <person name="Ayuso-Fernandez I."/>
            <person name="Pacheco R."/>
            <person name="Padilla G."/>
            <person name="Ferreira P."/>
            <person name="Barriuso J."/>
            <person name="Kellner H."/>
            <person name="Castanera R."/>
            <person name="Alfaro M."/>
            <person name="Ramirez L."/>
            <person name="Pisabarro A.G."/>
            <person name="Kuo A."/>
            <person name="Tritt A."/>
            <person name="Lipzen A."/>
            <person name="He G."/>
            <person name="Yan M."/>
            <person name="Ng V."/>
            <person name="Cullen D."/>
            <person name="Martin F."/>
            <person name="Rosso M.-N."/>
            <person name="Henrissat B."/>
            <person name="Hibbett D."/>
            <person name="Martinez A.T."/>
            <person name="Grigoriev I.V."/>
        </authorList>
    </citation>
    <scope>NUCLEOTIDE SEQUENCE</scope>
    <source>
        <strain evidence="3">CIRM-BRFM 674</strain>
    </source>
</reference>
<dbReference type="Pfam" id="PF26113">
    <property type="entry name" value="GH16_XgeA"/>
    <property type="match status" value="1"/>
</dbReference>
<accession>A0A9P6D0S0</accession>
<proteinExistence type="predicted"/>
<feature type="signal peptide" evidence="1">
    <location>
        <begin position="1"/>
        <end position="16"/>
    </location>
</feature>
<evidence type="ECO:0000259" key="2">
    <source>
        <dbReference type="PROSITE" id="PS51762"/>
    </source>
</evidence>
<dbReference type="EMBL" id="MU155210">
    <property type="protein sequence ID" value="KAF9479575.1"/>
    <property type="molecule type" value="Genomic_DNA"/>
</dbReference>
<dbReference type="Gene3D" id="2.60.120.200">
    <property type="match status" value="1"/>
</dbReference>
<sequence>MKSIAIFFFFLGSSLGARLPRYTLSESIIGYDFLEAFDFQAITDPTHGRVNYLSRSDALSKNLVKTSRNSFIMRADYTTILSPDGPGRDSVRIISKKTYNATVMIFEMRHMPEGCGTWPAIRTKQASPPNTGIIDILEGVNNQRFDQVTLHTSGGCTVPPERSETGIAISNNCDVGCSVGLYNSSSFGPSFNSDGGGWYAMERTADHVKVWFWKRKDHFIPVDVLHSGPLVNPLQWGTPAAYFPNTSCDMEEFLTAHNILINLTLCGDWAGSTDVYAASGCPSTCVDHANNDPTSFRNALFDFAAIRIYTPM</sequence>
<dbReference type="PANTHER" id="PTHR10963:SF24">
    <property type="entry name" value="GLYCOSIDASE C21B10.07-RELATED"/>
    <property type="match status" value="1"/>
</dbReference>
<dbReference type="GO" id="GO:0004553">
    <property type="term" value="F:hydrolase activity, hydrolyzing O-glycosyl compounds"/>
    <property type="evidence" value="ECO:0007669"/>
    <property type="project" value="InterPro"/>
</dbReference>
<evidence type="ECO:0000256" key="1">
    <source>
        <dbReference type="SAM" id="SignalP"/>
    </source>
</evidence>
<comment type="caution">
    <text evidence="3">The sequence shown here is derived from an EMBL/GenBank/DDBJ whole genome shotgun (WGS) entry which is preliminary data.</text>
</comment>
<evidence type="ECO:0000313" key="4">
    <source>
        <dbReference type="Proteomes" id="UP000807469"/>
    </source>
</evidence>
<dbReference type="SUPFAM" id="SSF49899">
    <property type="entry name" value="Concanavalin A-like lectins/glucanases"/>
    <property type="match status" value="1"/>
</dbReference>
<protein>
    <submittedName>
        <fullName evidence="3">Glycoside hydrolase family 16 protein</fullName>
    </submittedName>
</protein>
<dbReference type="GO" id="GO:0009251">
    <property type="term" value="P:glucan catabolic process"/>
    <property type="evidence" value="ECO:0007669"/>
    <property type="project" value="TreeGrafter"/>
</dbReference>
<keyword evidence="3" id="KW-0378">Hydrolase</keyword>
<dbReference type="InterPro" id="IPR000757">
    <property type="entry name" value="Beta-glucanase-like"/>
</dbReference>
<evidence type="ECO:0000313" key="3">
    <source>
        <dbReference type="EMBL" id="KAF9479575.1"/>
    </source>
</evidence>
<organism evidence="3 4">
    <name type="scientific">Pholiota conissans</name>
    <dbReference type="NCBI Taxonomy" id="109636"/>
    <lineage>
        <taxon>Eukaryota</taxon>
        <taxon>Fungi</taxon>
        <taxon>Dikarya</taxon>
        <taxon>Basidiomycota</taxon>
        <taxon>Agaricomycotina</taxon>
        <taxon>Agaricomycetes</taxon>
        <taxon>Agaricomycetidae</taxon>
        <taxon>Agaricales</taxon>
        <taxon>Agaricineae</taxon>
        <taxon>Strophariaceae</taxon>
        <taxon>Pholiota</taxon>
    </lineage>
</organism>
<dbReference type="InterPro" id="IPR013320">
    <property type="entry name" value="ConA-like_dom_sf"/>
</dbReference>
<feature type="chain" id="PRO_5040358103" evidence="1">
    <location>
        <begin position="17"/>
        <end position="312"/>
    </location>
</feature>